<protein>
    <submittedName>
        <fullName evidence="8">Histone</fullName>
    </submittedName>
</protein>
<feature type="domain" description="Transcription factor CBF/NF-Y/archaeal histone" evidence="7">
    <location>
        <begin position="14"/>
        <end position="69"/>
    </location>
</feature>
<evidence type="ECO:0000256" key="6">
    <source>
        <dbReference type="ARBA" id="ARBA00023125"/>
    </source>
</evidence>
<dbReference type="OrthoDB" id="7514at2157"/>
<dbReference type="RefSeq" id="WP_147662134.1">
    <property type="nucleotide sequence ID" value="NZ_CP042905.2"/>
</dbReference>
<dbReference type="Gene3D" id="1.10.20.10">
    <property type="entry name" value="Histone, subunit A"/>
    <property type="match status" value="1"/>
</dbReference>
<dbReference type="InterPro" id="IPR050004">
    <property type="entry name" value="HmfB-like"/>
</dbReference>
<evidence type="ECO:0000256" key="4">
    <source>
        <dbReference type="ARBA" id="ARBA00022454"/>
    </source>
</evidence>
<accession>A0A5B9D9F4</accession>
<dbReference type="KEGG" id="psyt:DSAG12_01040"/>
<reference evidence="8 9" key="2">
    <citation type="journal article" date="2024" name="Int. J. Syst. Evol. Microbiol.">
        <title>Promethearchaeum syntrophicum gen. nov., sp. nov., an anaerobic, obligately syntrophic archaeon, the first isolate of the lineage 'Asgard' archaea, and proposal of the new archaeal phylum Promethearchaeota phyl. nov. and kingdom Promethearchaeati regn. nov.</title>
        <authorList>
            <person name="Imachi H."/>
            <person name="Nobu M.K."/>
            <person name="Kato S."/>
            <person name="Takaki Y."/>
            <person name="Miyazaki M."/>
            <person name="Miyata M."/>
            <person name="Ogawara M."/>
            <person name="Saito Y."/>
            <person name="Sakai S."/>
            <person name="Tahara Y.O."/>
            <person name="Takano Y."/>
            <person name="Tasumi E."/>
            <person name="Uematsu K."/>
            <person name="Yoshimura T."/>
            <person name="Itoh T."/>
            <person name="Ohkuma M."/>
            <person name="Takai K."/>
        </authorList>
    </citation>
    <scope>NUCLEOTIDE SEQUENCE [LARGE SCALE GENOMIC DNA]</scope>
    <source>
        <strain evidence="8 9">MK-D1</strain>
    </source>
</reference>
<evidence type="ECO:0000256" key="3">
    <source>
        <dbReference type="ARBA" id="ARBA00008264"/>
    </source>
</evidence>
<dbReference type="PANTHER" id="PTHR47828:SF1">
    <property type="entry name" value="ARCHAEAL HISTONE A"/>
    <property type="match status" value="1"/>
</dbReference>
<dbReference type="SUPFAM" id="SSF47113">
    <property type="entry name" value="Histone-fold"/>
    <property type="match status" value="1"/>
</dbReference>
<comment type="similarity">
    <text evidence="3">Belongs to the archaeal histone HMF family.</text>
</comment>
<dbReference type="GO" id="GO:0005694">
    <property type="term" value="C:chromosome"/>
    <property type="evidence" value="ECO:0007669"/>
    <property type="project" value="UniProtKB-SubCell"/>
</dbReference>
<dbReference type="Proteomes" id="UP000321408">
    <property type="component" value="Chromosome"/>
</dbReference>
<proteinExistence type="inferred from homology"/>
<keyword evidence="9" id="KW-1185">Reference proteome</keyword>
<dbReference type="InterPro" id="IPR050947">
    <property type="entry name" value="Archaeal_histone_HMF"/>
</dbReference>
<dbReference type="EMBL" id="CP042905">
    <property type="protein sequence ID" value="QEE15216.1"/>
    <property type="molecule type" value="Genomic_DNA"/>
</dbReference>
<dbReference type="GO" id="GO:0046982">
    <property type="term" value="F:protein heterodimerization activity"/>
    <property type="evidence" value="ECO:0007669"/>
    <property type="project" value="InterPro"/>
</dbReference>
<dbReference type="GeneID" id="41329038"/>
<evidence type="ECO:0000313" key="8">
    <source>
        <dbReference type="EMBL" id="QEE15216.1"/>
    </source>
</evidence>
<organism evidence="8 9">
    <name type="scientific">Promethearchaeum syntrophicum</name>
    <dbReference type="NCBI Taxonomy" id="2594042"/>
    <lineage>
        <taxon>Archaea</taxon>
        <taxon>Promethearchaeati</taxon>
        <taxon>Promethearchaeota</taxon>
        <taxon>Promethearchaeia</taxon>
        <taxon>Promethearchaeales</taxon>
        <taxon>Promethearchaeaceae</taxon>
        <taxon>Promethearchaeum</taxon>
    </lineage>
</organism>
<dbReference type="CDD" id="cd22909">
    <property type="entry name" value="HFD_archaea_histone-like"/>
    <property type="match status" value="1"/>
</dbReference>
<evidence type="ECO:0000313" key="9">
    <source>
        <dbReference type="Proteomes" id="UP000321408"/>
    </source>
</evidence>
<sequence>MAKKRRIFAWSPLRALMKKAGAEIVSRDAVELLLNYLEARSRKLTETALVFAKHSKRKKISKGDMGLAIENYH</sequence>
<reference evidence="8 9" key="1">
    <citation type="journal article" date="2020" name="Nature">
        <title>Isolation of an archaeon at the prokaryote-eukaryote interface.</title>
        <authorList>
            <person name="Imachi H."/>
            <person name="Nobu M.K."/>
            <person name="Nakahara N."/>
            <person name="Morono Y."/>
            <person name="Ogawara M."/>
            <person name="Takaki Y."/>
            <person name="Takano Y."/>
            <person name="Uematsu K."/>
            <person name="Ikuta T."/>
            <person name="Ito M."/>
            <person name="Matsui Y."/>
            <person name="Miyazaki M."/>
            <person name="Murata K."/>
            <person name="Saito Y."/>
            <person name="Sakai S."/>
            <person name="Song C."/>
            <person name="Tasumi E."/>
            <person name="Yamanaka Y."/>
            <person name="Yamaguchi T."/>
            <person name="Kamagata Y."/>
            <person name="Tamaki H."/>
            <person name="Takai K."/>
        </authorList>
    </citation>
    <scope>NUCLEOTIDE SEQUENCE [LARGE SCALE GENOMIC DNA]</scope>
    <source>
        <strain evidence="8 9">MK-D1</strain>
    </source>
</reference>
<dbReference type="InterPro" id="IPR003958">
    <property type="entry name" value="CBFA_NFYB_domain"/>
</dbReference>
<evidence type="ECO:0000256" key="2">
    <source>
        <dbReference type="ARBA" id="ARBA00004496"/>
    </source>
</evidence>
<evidence type="ECO:0000256" key="5">
    <source>
        <dbReference type="ARBA" id="ARBA00022490"/>
    </source>
</evidence>
<dbReference type="GO" id="GO:0003677">
    <property type="term" value="F:DNA binding"/>
    <property type="evidence" value="ECO:0007669"/>
    <property type="project" value="UniProtKB-KW"/>
</dbReference>
<dbReference type="AlphaFoldDB" id="A0A5B9D9F4"/>
<evidence type="ECO:0000259" key="7">
    <source>
        <dbReference type="Pfam" id="PF00808"/>
    </source>
</evidence>
<dbReference type="Pfam" id="PF00808">
    <property type="entry name" value="CBFD_NFYB_HMF"/>
    <property type="match status" value="1"/>
</dbReference>
<dbReference type="GO" id="GO:0005737">
    <property type="term" value="C:cytoplasm"/>
    <property type="evidence" value="ECO:0007669"/>
    <property type="project" value="UniProtKB-SubCell"/>
</dbReference>
<comment type="subcellular location">
    <subcellularLocation>
        <location evidence="1">Chromosome</location>
    </subcellularLocation>
    <subcellularLocation>
        <location evidence="2">Cytoplasm</location>
    </subcellularLocation>
</comment>
<keyword evidence="4" id="KW-0158">Chromosome</keyword>
<gene>
    <name evidence="8" type="ORF">DSAG12_01040</name>
</gene>
<dbReference type="NCBIfam" id="NF043032">
    <property type="entry name" value="archaea_histone"/>
    <property type="match status" value="1"/>
</dbReference>
<name>A0A5B9D9F4_9ARCH</name>
<keyword evidence="6" id="KW-0238">DNA-binding</keyword>
<evidence type="ECO:0000256" key="1">
    <source>
        <dbReference type="ARBA" id="ARBA00004286"/>
    </source>
</evidence>
<dbReference type="InterPro" id="IPR009072">
    <property type="entry name" value="Histone-fold"/>
</dbReference>
<dbReference type="PANTHER" id="PTHR47828">
    <property type="entry name" value="ARCHAEAL HISTONE A"/>
    <property type="match status" value="1"/>
</dbReference>
<keyword evidence="5" id="KW-0963">Cytoplasm</keyword>